<accession>A0AAW2XDK5</accession>
<gene>
    <name evidence="2" type="ORF">Slati_1199600</name>
</gene>
<sequence>MGISLLDSTMRSMPLKNYASRKQAKNNVQDSDEKNTNPDDDTLQKNEELSDEKRELNAKIQLWRSLSAGSEINNEDFPVKPGSIYNGSMVNGSVCNGSMIEYGSELCSDIGPSASIVAAEVAKKLQPPPELTYTKEAKLQGDHQETGSSILEELTIEEAKAKGYRVASKERSRRTGGDNESELSIVTSGRSRRNPPDAGLFSCFGNAYGIEFTIVCGASKNANGNKSSSCKRKKPPSKANSA</sequence>
<evidence type="ECO:0000256" key="1">
    <source>
        <dbReference type="SAM" id="MobiDB-lite"/>
    </source>
</evidence>
<dbReference type="AlphaFoldDB" id="A0AAW2XDK5"/>
<feature type="region of interest" description="Disordered" evidence="1">
    <location>
        <begin position="220"/>
        <end position="242"/>
    </location>
</feature>
<organism evidence="2">
    <name type="scientific">Sesamum latifolium</name>
    <dbReference type="NCBI Taxonomy" id="2727402"/>
    <lineage>
        <taxon>Eukaryota</taxon>
        <taxon>Viridiplantae</taxon>
        <taxon>Streptophyta</taxon>
        <taxon>Embryophyta</taxon>
        <taxon>Tracheophyta</taxon>
        <taxon>Spermatophyta</taxon>
        <taxon>Magnoliopsida</taxon>
        <taxon>eudicotyledons</taxon>
        <taxon>Gunneridae</taxon>
        <taxon>Pentapetalae</taxon>
        <taxon>asterids</taxon>
        <taxon>lamiids</taxon>
        <taxon>Lamiales</taxon>
        <taxon>Pedaliaceae</taxon>
        <taxon>Sesamum</taxon>
    </lineage>
</organism>
<proteinExistence type="predicted"/>
<protein>
    <submittedName>
        <fullName evidence="2">Uncharacterized protein</fullName>
    </submittedName>
</protein>
<feature type="compositionally biased region" description="Basic and acidic residues" evidence="1">
    <location>
        <begin position="162"/>
        <end position="177"/>
    </location>
</feature>
<feature type="compositionally biased region" description="Basic and acidic residues" evidence="1">
    <location>
        <begin position="31"/>
        <end position="53"/>
    </location>
</feature>
<reference evidence="2" key="1">
    <citation type="submission" date="2020-06" db="EMBL/GenBank/DDBJ databases">
        <authorList>
            <person name="Li T."/>
            <person name="Hu X."/>
            <person name="Zhang T."/>
            <person name="Song X."/>
            <person name="Zhang H."/>
            <person name="Dai N."/>
            <person name="Sheng W."/>
            <person name="Hou X."/>
            <person name="Wei L."/>
        </authorList>
    </citation>
    <scope>NUCLEOTIDE SEQUENCE</scope>
    <source>
        <strain evidence="2">KEN1</strain>
        <tissue evidence="2">Leaf</tissue>
    </source>
</reference>
<feature type="region of interest" description="Disordered" evidence="1">
    <location>
        <begin position="14"/>
        <end position="53"/>
    </location>
</feature>
<dbReference type="EMBL" id="JACGWN010000004">
    <property type="protein sequence ID" value="KAL0452215.1"/>
    <property type="molecule type" value="Genomic_DNA"/>
</dbReference>
<comment type="caution">
    <text evidence="2">The sequence shown here is derived from an EMBL/GenBank/DDBJ whole genome shotgun (WGS) entry which is preliminary data.</text>
</comment>
<feature type="region of interest" description="Disordered" evidence="1">
    <location>
        <begin position="162"/>
        <end position="197"/>
    </location>
</feature>
<name>A0AAW2XDK5_9LAMI</name>
<reference evidence="2" key="2">
    <citation type="journal article" date="2024" name="Plant">
        <title>Genomic evolution and insights into agronomic trait innovations of Sesamum species.</title>
        <authorList>
            <person name="Miao H."/>
            <person name="Wang L."/>
            <person name="Qu L."/>
            <person name="Liu H."/>
            <person name="Sun Y."/>
            <person name="Le M."/>
            <person name="Wang Q."/>
            <person name="Wei S."/>
            <person name="Zheng Y."/>
            <person name="Lin W."/>
            <person name="Duan Y."/>
            <person name="Cao H."/>
            <person name="Xiong S."/>
            <person name="Wang X."/>
            <person name="Wei L."/>
            <person name="Li C."/>
            <person name="Ma Q."/>
            <person name="Ju M."/>
            <person name="Zhao R."/>
            <person name="Li G."/>
            <person name="Mu C."/>
            <person name="Tian Q."/>
            <person name="Mei H."/>
            <person name="Zhang T."/>
            <person name="Gao T."/>
            <person name="Zhang H."/>
        </authorList>
    </citation>
    <scope>NUCLEOTIDE SEQUENCE</scope>
    <source>
        <strain evidence="2">KEN1</strain>
    </source>
</reference>
<evidence type="ECO:0000313" key="2">
    <source>
        <dbReference type="EMBL" id="KAL0452215.1"/>
    </source>
</evidence>